<dbReference type="PANTHER" id="PTHR10146:SF14">
    <property type="entry name" value="PYRIDOXAL PHOSPHATE HOMEOSTASIS PROTEIN"/>
    <property type="match status" value="1"/>
</dbReference>
<dbReference type="Pfam" id="PF01168">
    <property type="entry name" value="Ala_racemase_N"/>
    <property type="match status" value="1"/>
</dbReference>
<dbReference type="InterPro" id="IPR029066">
    <property type="entry name" value="PLP-binding_barrel"/>
</dbReference>
<dbReference type="NCBIfam" id="TIGR00044">
    <property type="entry name" value="YggS family pyridoxal phosphate-dependent enzyme"/>
    <property type="match status" value="1"/>
</dbReference>
<gene>
    <name evidence="5" type="ORF">HUF19_16895</name>
</gene>
<dbReference type="InterPro" id="IPR011078">
    <property type="entry name" value="PyrdxlP_homeostasis"/>
</dbReference>
<accession>A0ABY6ADZ7</accession>
<dbReference type="Gene3D" id="3.20.20.10">
    <property type="entry name" value="Alanine racemase"/>
    <property type="match status" value="1"/>
</dbReference>
<dbReference type="PANTHER" id="PTHR10146">
    <property type="entry name" value="PROLINE SYNTHETASE CO-TRANSCRIBED BACTERIAL HOMOLOG PROTEIN"/>
    <property type="match status" value="1"/>
</dbReference>
<dbReference type="CDD" id="cd06824">
    <property type="entry name" value="PLPDE_III_Yggs_like"/>
    <property type="match status" value="1"/>
</dbReference>
<organism evidence="5 6">
    <name type="scientific">Thalassolituus hydrocarboniclasticus</name>
    <dbReference type="NCBI Taxonomy" id="2742796"/>
    <lineage>
        <taxon>Bacteria</taxon>
        <taxon>Pseudomonadati</taxon>
        <taxon>Pseudomonadota</taxon>
        <taxon>Gammaproteobacteria</taxon>
        <taxon>Oceanospirillales</taxon>
        <taxon>Oceanospirillaceae</taxon>
        <taxon>Thalassolituus</taxon>
    </lineage>
</organism>
<reference evidence="6" key="1">
    <citation type="submission" date="2020-06" db="EMBL/GenBank/DDBJ databases">
        <title>Thalassolituus marinus alknpb1M-1, a hydrocarbon-degrading bacterium isolated from the deep-sea overlying water using an in-situ strategy from the South China Sea basin.</title>
        <authorList>
            <person name="Dong C."/>
            <person name="Chen Y."/>
            <person name="Shao Z."/>
        </authorList>
    </citation>
    <scope>NUCLEOTIDE SEQUENCE [LARGE SCALE GENOMIC DNA]</scope>
    <source>
        <strain evidence="6">alknpb1M-1</strain>
    </source>
</reference>
<evidence type="ECO:0000256" key="1">
    <source>
        <dbReference type="ARBA" id="ARBA00022898"/>
    </source>
</evidence>
<feature type="domain" description="Alanine racemase N-terminal" evidence="4">
    <location>
        <begin position="27"/>
        <end position="227"/>
    </location>
</feature>
<dbReference type="SUPFAM" id="SSF51419">
    <property type="entry name" value="PLP-binding barrel"/>
    <property type="match status" value="1"/>
</dbReference>
<evidence type="ECO:0000256" key="3">
    <source>
        <dbReference type="RuleBase" id="RU004514"/>
    </source>
</evidence>
<dbReference type="EMBL" id="CP054475">
    <property type="protein sequence ID" value="UXD89012.1"/>
    <property type="molecule type" value="Genomic_DNA"/>
</dbReference>
<proteinExistence type="inferred from homology"/>
<evidence type="ECO:0000313" key="5">
    <source>
        <dbReference type="EMBL" id="UXD89012.1"/>
    </source>
</evidence>
<comment type="similarity">
    <text evidence="2 3">Belongs to the pyridoxal phosphate-binding protein YggS/PROSC family.</text>
</comment>
<evidence type="ECO:0000313" key="6">
    <source>
        <dbReference type="Proteomes" id="UP001065322"/>
    </source>
</evidence>
<protein>
    <recommendedName>
        <fullName evidence="2">Pyridoxal phosphate homeostasis protein</fullName>
        <shortName evidence="2">PLP homeostasis protein</shortName>
    </recommendedName>
</protein>
<keyword evidence="6" id="KW-1185">Reference proteome</keyword>
<dbReference type="RefSeq" id="WP_260997697.1">
    <property type="nucleotide sequence ID" value="NZ_CP054475.1"/>
</dbReference>
<feature type="modified residue" description="N6-(pyridoxal phosphate)lysine" evidence="2">
    <location>
        <position position="36"/>
    </location>
</feature>
<sequence>MSTLELNYQNVLQRLQLACSQNNRPAQSVRLLAVSKTKPAAMVEAVYALGQRSFGENYLQDGMDKITALSHLTDIEWHFIGPLQSNKTRPVAEHFQWVETVDRDKIARRLSEQRPATLPALNVLVQVNISAEEQKAGVLPAQAHALCTLVSELPNLCLRGLMCIPEATDNEERLRTQLEAMQALYQQLAAEFPAMDTLSMGMSGDLELAIACGSSEIRIGTDIFGARDYPANN</sequence>
<dbReference type="InterPro" id="IPR001608">
    <property type="entry name" value="Ala_racemase_N"/>
</dbReference>
<keyword evidence="1 2" id="KW-0663">Pyridoxal phosphate</keyword>
<dbReference type="PROSITE" id="PS01211">
    <property type="entry name" value="UPF0001"/>
    <property type="match status" value="1"/>
</dbReference>
<name>A0ABY6ADZ7_9GAMM</name>
<dbReference type="PIRSF" id="PIRSF004848">
    <property type="entry name" value="YBL036c_PLPDEIII"/>
    <property type="match status" value="1"/>
</dbReference>
<evidence type="ECO:0000259" key="4">
    <source>
        <dbReference type="Pfam" id="PF01168"/>
    </source>
</evidence>
<dbReference type="Proteomes" id="UP001065322">
    <property type="component" value="Chromosome"/>
</dbReference>
<dbReference type="HAMAP" id="MF_02087">
    <property type="entry name" value="PLP_homeostasis"/>
    <property type="match status" value="1"/>
</dbReference>
<comment type="function">
    <text evidence="2">Pyridoxal 5'-phosphate (PLP)-binding protein, which is involved in PLP homeostasis.</text>
</comment>
<evidence type="ECO:0000256" key="2">
    <source>
        <dbReference type="HAMAP-Rule" id="MF_02087"/>
    </source>
</evidence>